<protein>
    <recommendedName>
        <fullName evidence="2">Fibronectin type III domain-containing protein</fullName>
    </recommendedName>
</protein>
<evidence type="ECO:0000256" key="1">
    <source>
        <dbReference type="SAM" id="Phobius"/>
    </source>
</evidence>
<dbReference type="InterPro" id="IPR032073">
    <property type="entry name" value="FNDC5_C"/>
</dbReference>
<comment type="caution">
    <text evidence="3">The sequence shown here is derived from an EMBL/GenBank/DDBJ whole genome shotgun (WGS) entry which is preliminary data.</text>
</comment>
<evidence type="ECO:0000259" key="2">
    <source>
        <dbReference type="Pfam" id="PF16066"/>
    </source>
</evidence>
<organism evidence="3 4">
    <name type="scientific">Microctonus aethiopoides</name>
    <dbReference type="NCBI Taxonomy" id="144406"/>
    <lineage>
        <taxon>Eukaryota</taxon>
        <taxon>Metazoa</taxon>
        <taxon>Ecdysozoa</taxon>
        <taxon>Arthropoda</taxon>
        <taxon>Hexapoda</taxon>
        <taxon>Insecta</taxon>
        <taxon>Pterygota</taxon>
        <taxon>Neoptera</taxon>
        <taxon>Endopterygota</taxon>
        <taxon>Hymenoptera</taxon>
        <taxon>Apocrita</taxon>
        <taxon>Ichneumonoidea</taxon>
        <taxon>Braconidae</taxon>
        <taxon>Euphorinae</taxon>
        <taxon>Microctonus</taxon>
    </lineage>
</organism>
<accession>A0AA39CB35</accession>
<dbReference type="PANTHER" id="PTHR21104">
    <property type="entry name" value="FIBRONECTIN TYPE III DOMAIN-CONTAINING PROTEIN"/>
    <property type="match status" value="1"/>
</dbReference>
<dbReference type="PANTHER" id="PTHR21104:SF1">
    <property type="entry name" value="FIBRONECTIN TYPE III DOMAIN-CONTAINING PROTEIN"/>
    <property type="match status" value="1"/>
</dbReference>
<name>A0AA39CB35_9HYME</name>
<reference evidence="3" key="1">
    <citation type="journal article" date="2023" name="bioRxiv">
        <title>Scaffold-level genome assemblies of two parasitoid biocontrol wasps reveal the parthenogenesis mechanism and an associated novel virus.</title>
        <authorList>
            <person name="Inwood S."/>
            <person name="Skelly J."/>
            <person name="Guhlin J."/>
            <person name="Harrop T."/>
            <person name="Goldson S."/>
            <person name="Dearden P."/>
        </authorList>
    </citation>
    <scope>NUCLEOTIDE SEQUENCE</scope>
    <source>
        <strain evidence="3">Irish</strain>
        <tissue evidence="3">Whole body</tissue>
    </source>
</reference>
<feature type="domain" description="Fibronectin type III" evidence="2">
    <location>
        <begin position="63"/>
        <end position="175"/>
    </location>
</feature>
<keyword evidence="1" id="KW-0812">Transmembrane</keyword>
<proteinExistence type="predicted"/>
<sequence length="416" mass="47351">MTANGDVTKIELELEEAPIDGSDGNDVDGLHAILVDSMSPESDSTVEINSTYPGGFPRPGSVVVRAEEALIVIFVLLLWVAAIALFFNRWGKIRMLEPYQPKFQQQHRASCAVVESTPLRSCSKLNLHCVDHSLCQFNAHPRQNSVFVDSSVSLLGNNENEPRRTKSAFDLKSLVVEEDLDQQYKQRRQQFQQLQLKSCRVDEDEIIENYPTTITTTSTIMPITTSTTTTVLKPFNEYPRLSRSFQRERGMSICQFDRTDVLARPLQRERGMSICHFDRMDVLARPMLRDRGMSICHFDRMDVLARPLIRGSRGNIFKNNTNTFDSTISNSTRWQQQYQHDNRLSVGNVEGSMKFLHQRSREFRSNIVSIERSESLGRNSTMMINDKTITNNISPLDRPSCSKTPDVVLGYKATCV</sequence>
<keyword evidence="1" id="KW-1133">Transmembrane helix</keyword>
<evidence type="ECO:0000313" key="4">
    <source>
        <dbReference type="Proteomes" id="UP001168990"/>
    </source>
</evidence>
<dbReference type="Proteomes" id="UP001168990">
    <property type="component" value="Unassembled WGS sequence"/>
</dbReference>
<keyword evidence="1" id="KW-0472">Membrane</keyword>
<dbReference type="Pfam" id="PF16066">
    <property type="entry name" value="DUF4808"/>
    <property type="match status" value="1"/>
</dbReference>
<reference evidence="3" key="2">
    <citation type="submission" date="2023-03" db="EMBL/GenBank/DDBJ databases">
        <authorList>
            <person name="Inwood S.N."/>
            <person name="Skelly J.G."/>
            <person name="Guhlin J."/>
            <person name="Harrop T.W.R."/>
            <person name="Goldson S.G."/>
            <person name="Dearden P.K."/>
        </authorList>
    </citation>
    <scope>NUCLEOTIDE SEQUENCE</scope>
    <source>
        <strain evidence="3">Irish</strain>
        <tissue evidence="3">Whole body</tissue>
    </source>
</reference>
<gene>
    <name evidence="3" type="ORF">PV328_008159</name>
</gene>
<keyword evidence="4" id="KW-1185">Reference proteome</keyword>
<dbReference type="EMBL" id="JAQQBS010001423">
    <property type="protein sequence ID" value="KAK0160790.1"/>
    <property type="molecule type" value="Genomic_DNA"/>
</dbReference>
<evidence type="ECO:0000313" key="3">
    <source>
        <dbReference type="EMBL" id="KAK0160790.1"/>
    </source>
</evidence>
<feature type="transmembrane region" description="Helical" evidence="1">
    <location>
        <begin position="69"/>
        <end position="87"/>
    </location>
</feature>
<dbReference type="AlphaFoldDB" id="A0AA39CB35"/>